<keyword evidence="7" id="KW-0411">Iron-sulfur</keyword>
<keyword evidence="2" id="KW-0004">4Fe-4S</keyword>
<keyword evidence="5" id="KW-0560">Oxidoreductase</keyword>
<evidence type="ECO:0000256" key="4">
    <source>
        <dbReference type="ARBA" id="ARBA00022723"/>
    </source>
</evidence>
<dbReference type="PANTHER" id="PTHR11228">
    <property type="entry name" value="RADICAL SAM DOMAIN PROTEIN"/>
    <property type="match status" value="1"/>
</dbReference>
<sequence length="479" mass="55960">MKNHNMLDFKKKERIYQNKKNYIYKINETYGISTDKEYLLFNPYIHYWVKLDEIGKFICEILNEGKSLTKLKEEIINKYSINIKTFKRDVFPFINELLKHGFYKKNKVNRDGKREKNNQKINMNNYPFNDLYIRLTDQCNLNCIFCFNKDKRKIKKENNVSEDLLIKAIQEFKKLGGNRVVFTGGEPTICESKLTYLGKTAKNIGLKTSIITNGTLLSKINLNKLILYIDQISISLDSTNNKILRELWGTSRYKFEDINDSIKKIDLLAKKLNKKLLITIMPIVTSLNIDGVVDIIKKVSNNINYCKYTWSLNKYGKIKCKNVDKKLNVNEEKYSKILIDNYDKLYDKKLNSVKATLTKENKIQAFSKPKKTTCAPSFFIITNGDVFPCQGFELDEYKLGNINNNSLKEISLSNKFRKLILDLNINNIKKCKKCELRYVCSSYCPAEGYKETDEFSPSSDKLKNCKDVIIKLMWLKTIT</sequence>
<comment type="cofactor">
    <cofactor evidence="1">
        <name>[4Fe-4S] cluster</name>
        <dbReference type="ChEBI" id="CHEBI:49883"/>
    </cofactor>
</comment>
<dbReference type="SFLD" id="SFLDG01386">
    <property type="entry name" value="main_SPASM_domain-containing"/>
    <property type="match status" value="1"/>
</dbReference>
<keyword evidence="4" id="KW-0479">Metal-binding</keyword>
<evidence type="ECO:0000256" key="2">
    <source>
        <dbReference type="ARBA" id="ARBA00022485"/>
    </source>
</evidence>
<dbReference type="Gene3D" id="3.20.20.70">
    <property type="entry name" value="Aldolase class I"/>
    <property type="match status" value="1"/>
</dbReference>
<evidence type="ECO:0000313" key="10">
    <source>
        <dbReference type="Proteomes" id="UP000324143"/>
    </source>
</evidence>
<dbReference type="SFLD" id="SFLDG01067">
    <property type="entry name" value="SPASM/twitch_domain_containing"/>
    <property type="match status" value="1"/>
</dbReference>
<name>A0A5D0M963_9BACT</name>
<evidence type="ECO:0000256" key="3">
    <source>
        <dbReference type="ARBA" id="ARBA00022691"/>
    </source>
</evidence>
<dbReference type="Proteomes" id="UP000324143">
    <property type="component" value="Unassembled WGS sequence"/>
</dbReference>
<reference evidence="9" key="1">
    <citation type="submission" date="2019-08" db="EMBL/GenBank/DDBJ databases">
        <title>Genomic characterization of a novel candidate phylum (ARYD3) from a high temperature, high salinity tertiary oil reservoir in north central Oklahoma, USA.</title>
        <authorList>
            <person name="Youssef N.H."/>
            <person name="Yadav A."/>
            <person name="Elshahed M.S."/>
        </authorList>
    </citation>
    <scope>NUCLEOTIDE SEQUENCE [LARGE SCALE GENOMIC DNA]</scope>
    <source>
        <strain evidence="9">ARYD3</strain>
    </source>
</reference>
<dbReference type="InterPro" id="IPR058240">
    <property type="entry name" value="rSAM_sf"/>
</dbReference>
<proteinExistence type="predicted"/>
<dbReference type="AlphaFoldDB" id="A0A5D0M963"/>
<dbReference type="PROSITE" id="PS01305">
    <property type="entry name" value="MOAA_NIFB_PQQE"/>
    <property type="match status" value="1"/>
</dbReference>
<dbReference type="InterPro" id="IPR050377">
    <property type="entry name" value="Radical_SAM_PqqE_MftC-like"/>
</dbReference>
<feature type="domain" description="Radical SAM core" evidence="8">
    <location>
        <begin position="125"/>
        <end position="338"/>
    </location>
</feature>
<dbReference type="Pfam" id="PF13186">
    <property type="entry name" value="SPASM"/>
    <property type="match status" value="1"/>
</dbReference>
<organism evidence="9 10">
    <name type="scientific">Candidatus Mcinerneyibacterium aminivorans</name>
    <dbReference type="NCBI Taxonomy" id="2703815"/>
    <lineage>
        <taxon>Bacteria</taxon>
        <taxon>Candidatus Macinerneyibacteriota</taxon>
        <taxon>Candidatus Mcinerneyibacteria</taxon>
        <taxon>Candidatus Mcinerneyibacteriales</taxon>
        <taxon>Candidatus Mcinerneyibacteriaceae</taxon>
        <taxon>Candidatus Mcinerneyibacterium</taxon>
    </lineage>
</organism>
<accession>A0A5D0M963</accession>
<dbReference type="PROSITE" id="PS51918">
    <property type="entry name" value="RADICAL_SAM"/>
    <property type="match status" value="1"/>
</dbReference>
<dbReference type="PANTHER" id="PTHR11228:SF7">
    <property type="entry name" value="PQQA PEPTIDE CYCLASE"/>
    <property type="match status" value="1"/>
</dbReference>
<dbReference type="GO" id="GO:0051539">
    <property type="term" value="F:4 iron, 4 sulfur cluster binding"/>
    <property type="evidence" value="ECO:0007669"/>
    <property type="project" value="UniProtKB-KW"/>
</dbReference>
<keyword evidence="6" id="KW-0408">Iron</keyword>
<dbReference type="InterPro" id="IPR000385">
    <property type="entry name" value="MoaA_NifB_PqqE_Fe-S-bd_CS"/>
</dbReference>
<dbReference type="InterPro" id="IPR007197">
    <property type="entry name" value="rSAM"/>
</dbReference>
<keyword evidence="10" id="KW-1185">Reference proteome</keyword>
<evidence type="ECO:0000256" key="1">
    <source>
        <dbReference type="ARBA" id="ARBA00001966"/>
    </source>
</evidence>
<evidence type="ECO:0000256" key="7">
    <source>
        <dbReference type="ARBA" id="ARBA00023014"/>
    </source>
</evidence>
<dbReference type="Pfam" id="PF04055">
    <property type="entry name" value="Radical_SAM"/>
    <property type="match status" value="1"/>
</dbReference>
<evidence type="ECO:0000259" key="8">
    <source>
        <dbReference type="PROSITE" id="PS51918"/>
    </source>
</evidence>
<dbReference type="GO" id="GO:0046872">
    <property type="term" value="F:metal ion binding"/>
    <property type="evidence" value="ECO:0007669"/>
    <property type="project" value="UniProtKB-KW"/>
</dbReference>
<dbReference type="GO" id="GO:0016491">
    <property type="term" value="F:oxidoreductase activity"/>
    <property type="evidence" value="ECO:0007669"/>
    <property type="project" value="UniProtKB-KW"/>
</dbReference>
<dbReference type="SUPFAM" id="SSF102114">
    <property type="entry name" value="Radical SAM enzymes"/>
    <property type="match status" value="1"/>
</dbReference>
<dbReference type="CDD" id="cd01335">
    <property type="entry name" value="Radical_SAM"/>
    <property type="match status" value="1"/>
</dbReference>
<comment type="caution">
    <text evidence="9">The sequence shown here is derived from an EMBL/GenBank/DDBJ whole genome shotgun (WGS) entry which is preliminary data.</text>
</comment>
<protein>
    <submittedName>
        <fullName evidence="9">Radical SAM protein</fullName>
    </submittedName>
</protein>
<dbReference type="SFLD" id="SFLDS00029">
    <property type="entry name" value="Radical_SAM"/>
    <property type="match status" value="1"/>
</dbReference>
<dbReference type="EMBL" id="VSIX01000154">
    <property type="protein sequence ID" value="TYB30284.1"/>
    <property type="molecule type" value="Genomic_DNA"/>
</dbReference>
<evidence type="ECO:0000313" key="9">
    <source>
        <dbReference type="EMBL" id="TYB30284.1"/>
    </source>
</evidence>
<keyword evidence="3" id="KW-0949">S-adenosyl-L-methionine</keyword>
<evidence type="ECO:0000256" key="5">
    <source>
        <dbReference type="ARBA" id="ARBA00023002"/>
    </source>
</evidence>
<evidence type="ECO:0000256" key="6">
    <source>
        <dbReference type="ARBA" id="ARBA00023004"/>
    </source>
</evidence>
<gene>
    <name evidence="9" type="ORF">FXF47_10000</name>
</gene>
<dbReference type="NCBIfam" id="TIGR04085">
    <property type="entry name" value="rSAM_more_4Fe4S"/>
    <property type="match status" value="1"/>
</dbReference>
<dbReference type="InterPro" id="IPR023885">
    <property type="entry name" value="4Fe4S-binding_SPASM_dom"/>
</dbReference>
<dbReference type="InterPro" id="IPR013785">
    <property type="entry name" value="Aldolase_TIM"/>
</dbReference>